<feature type="domain" description="Formyl transferase N-terminal" evidence="8">
    <location>
        <begin position="49"/>
        <end position="228"/>
    </location>
</feature>
<comment type="similarity">
    <text evidence="4 6">Belongs to the GART family.</text>
</comment>
<dbReference type="PROSITE" id="PS00373">
    <property type="entry name" value="GART"/>
    <property type="match status" value="1"/>
</dbReference>
<evidence type="ECO:0000313" key="9">
    <source>
        <dbReference type="EMBL" id="MBB5071984.1"/>
    </source>
</evidence>
<dbReference type="Gene3D" id="3.40.50.170">
    <property type="entry name" value="Formyl transferase, N-terminal domain"/>
    <property type="match status" value="1"/>
</dbReference>
<dbReference type="CDD" id="cd08645">
    <property type="entry name" value="FMT_core_GART"/>
    <property type="match status" value="1"/>
</dbReference>
<dbReference type="EMBL" id="JACHIV010000001">
    <property type="protein sequence ID" value="MBB5071984.1"/>
    <property type="molecule type" value="Genomic_DNA"/>
</dbReference>
<keyword evidence="3 6" id="KW-0658">Purine biosynthesis</keyword>
<evidence type="ECO:0000256" key="2">
    <source>
        <dbReference type="ARBA" id="ARBA00022679"/>
    </source>
</evidence>
<feature type="active site" description="Proton donor" evidence="6">
    <location>
        <position position="155"/>
    </location>
</feature>
<protein>
    <recommendedName>
        <fullName evidence="6">Phosphoribosylglycinamide formyltransferase</fullName>
        <ecNumber evidence="6">2.1.2.2</ecNumber>
    </recommendedName>
    <alternativeName>
        <fullName evidence="6">5'-phosphoribosylglycinamide transformylase</fullName>
    </alternativeName>
    <alternativeName>
        <fullName evidence="6">GAR transformylase</fullName>
        <shortName evidence="6">GART</shortName>
    </alternativeName>
</protein>
<evidence type="ECO:0000256" key="6">
    <source>
        <dbReference type="HAMAP-Rule" id="MF_01930"/>
    </source>
</evidence>
<dbReference type="UniPathway" id="UPA00074">
    <property type="reaction ID" value="UER00126"/>
</dbReference>
<keyword evidence="2 6" id="KW-0808">Transferase</keyword>
<keyword evidence="10" id="KW-1185">Reference proteome</keyword>
<evidence type="ECO:0000313" key="10">
    <source>
        <dbReference type="Proteomes" id="UP000580474"/>
    </source>
</evidence>
<gene>
    <name evidence="6" type="primary">purN</name>
    <name evidence="9" type="ORF">BJ969_005072</name>
</gene>
<evidence type="ECO:0000256" key="5">
    <source>
        <dbReference type="ARBA" id="ARBA00047664"/>
    </source>
</evidence>
<feature type="binding site" evidence="6">
    <location>
        <position position="153"/>
    </location>
    <ligand>
        <name>(6R)-10-formyltetrahydrofolate</name>
        <dbReference type="ChEBI" id="CHEBI:195366"/>
    </ligand>
</feature>
<feature type="compositionally biased region" description="Low complexity" evidence="7">
    <location>
        <begin position="13"/>
        <end position="39"/>
    </location>
</feature>
<comment type="function">
    <text evidence="6">Catalyzes the transfer of a formyl group from 10-formyltetrahydrofolate to 5-phospho-ribosyl-glycinamide (GAR), producing 5-phospho-ribosyl-N-formylglycinamide (FGAR) and tetrahydrofolate.</text>
</comment>
<dbReference type="InterPro" id="IPR002376">
    <property type="entry name" value="Formyl_transf_N"/>
</dbReference>
<feature type="binding site" evidence="6">
    <location>
        <position position="111"/>
    </location>
    <ligand>
        <name>(6R)-10-formyltetrahydrofolate</name>
        <dbReference type="ChEBI" id="CHEBI:195366"/>
    </ligand>
</feature>
<dbReference type="EC" id="2.1.2.2" evidence="6"/>
<evidence type="ECO:0000256" key="4">
    <source>
        <dbReference type="ARBA" id="ARBA00038440"/>
    </source>
</evidence>
<proteinExistence type="inferred from homology"/>
<dbReference type="SUPFAM" id="SSF53328">
    <property type="entry name" value="Formyltransferase"/>
    <property type="match status" value="1"/>
</dbReference>
<dbReference type="PANTHER" id="PTHR43369">
    <property type="entry name" value="PHOSPHORIBOSYLGLYCINAMIDE FORMYLTRANSFERASE"/>
    <property type="match status" value="1"/>
</dbReference>
<dbReference type="InterPro" id="IPR036477">
    <property type="entry name" value="Formyl_transf_N_sf"/>
</dbReference>
<sequence>MTRHCQESELSTPASNAASAAHPDPAPGASGPDPAAQGPTRFRPAEPARVLVLVSGSGTLLQAMLDATAQAGHPVRIVAVGADRPGIEGLARAERAGIPTFVRRVADHASRQDWDEALTEACAAYEPDLVVSAGFMKLAGERFLARFGGRYLNSHPALLPAFPGMHGVRDALDYGVRVTGCTLFVVDAGVDTGPILAQEAVPVLPGDDEASLHERIKAVERRLLVETLEQLARHGWTVQGRKVEIP</sequence>
<dbReference type="GO" id="GO:0004644">
    <property type="term" value="F:phosphoribosylglycinamide formyltransferase activity"/>
    <property type="evidence" value="ECO:0007669"/>
    <property type="project" value="UniProtKB-UniRule"/>
</dbReference>
<organism evidence="9 10">
    <name type="scientific">Saccharopolyspora gloriosae</name>
    <dbReference type="NCBI Taxonomy" id="455344"/>
    <lineage>
        <taxon>Bacteria</taxon>
        <taxon>Bacillati</taxon>
        <taxon>Actinomycetota</taxon>
        <taxon>Actinomycetes</taxon>
        <taxon>Pseudonocardiales</taxon>
        <taxon>Pseudonocardiaceae</taxon>
        <taxon>Saccharopolyspora</taxon>
    </lineage>
</organism>
<evidence type="ECO:0000259" key="8">
    <source>
        <dbReference type="Pfam" id="PF00551"/>
    </source>
</evidence>
<dbReference type="Proteomes" id="UP000580474">
    <property type="component" value="Unassembled WGS sequence"/>
</dbReference>
<evidence type="ECO:0000256" key="3">
    <source>
        <dbReference type="ARBA" id="ARBA00022755"/>
    </source>
</evidence>
<evidence type="ECO:0000256" key="7">
    <source>
        <dbReference type="SAM" id="MobiDB-lite"/>
    </source>
</evidence>
<evidence type="ECO:0000256" key="1">
    <source>
        <dbReference type="ARBA" id="ARBA00005054"/>
    </source>
</evidence>
<comment type="pathway">
    <text evidence="1 6">Purine metabolism; IMP biosynthesis via de novo pathway; N(2)-formyl-N(1)-(5-phospho-D-ribosyl)glycinamide from N(1)-(5-phospho-D-ribosyl)glycinamide (10-formyl THF route): step 1/1.</text>
</comment>
<dbReference type="InterPro" id="IPR001555">
    <property type="entry name" value="GART_AS"/>
</dbReference>
<dbReference type="AlphaFoldDB" id="A0A840NK90"/>
<dbReference type="GO" id="GO:0005829">
    <property type="term" value="C:cytosol"/>
    <property type="evidence" value="ECO:0007669"/>
    <property type="project" value="TreeGrafter"/>
</dbReference>
<feature type="site" description="Raises pKa of active site His" evidence="6">
    <location>
        <position position="191"/>
    </location>
</feature>
<comment type="caution">
    <text evidence="9">The sequence shown here is derived from an EMBL/GenBank/DDBJ whole genome shotgun (WGS) entry which is preliminary data.</text>
</comment>
<dbReference type="FunFam" id="3.40.50.170:FF:000008">
    <property type="entry name" value="Phosphoribosylglycinamide formyltransferase"/>
    <property type="match status" value="1"/>
</dbReference>
<dbReference type="InterPro" id="IPR004607">
    <property type="entry name" value="GART"/>
</dbReference>
<dbReference type="GO" id="GO:0006189">
    <property type="term" value="P:'de novo' IMP biosynthetic process"/>
    <property type="evidence" value="ECO:0007669"/>
    <property type="project" value="UniProtKB-UniRule"/>
</dbReference>
<name>A0A840NK90_9PSEU</name>
<comment type="catalytic activity">
    <reaction evidence="5 6">
        <text>N(1)-(5-phospho-beta-D-ribosyl)glycinamide + (6R)-10-formyltetrahydrofolate = N(2)-formyl-N(1)-(5-phospho-beta-D-ribosyl)glycinamide + (6S)-5,6,7,8-tetrahydrofolate + H(+)</text>
        <dbReference type="Rhea" id="RHEA:15053"/>
        <dbReference type="ChEBI" id="CHEBI:15378"/>
        <dbReference type="ChEBI" id="CHEBI:57453"/>
        <dbReference type="ChEBI" id="CHEBI:143788"/>
        <dbReference type="ChEBI" id="CHEBI:147286"/>
        <dbReference type="ChEBI" id="CHEBI:195366"/>
        <dbReference type="EC" id="2.1.2.2"/>
    </reaction>
</comment>
<feature type="region of interest" description="Disordered" evidence="7">
    <location>
        <begin position="1"/>
        <end position="41"/>
    </location>
</feature>
<dbReference type="NCBIfam" id="TIGR00639">
    <property type="entry name" value="PurN"/>
    <property type="match status" value="1"/>
</dbReference>
<reference evidence="9 10" key="1">
    <citation type="submission" date="2020-08" db="EMBL/GenBank/DDBJ databases">
        <title>Sequencing the genomes of 1000 actinobacteria strains.</title>
        <authorList>
            <person name="Klenk H.-P."/>
        </authorList>
    </citation>
    <scope>NUCLEOTIDE SEQUENCE [LARGE SCALE GENOMIC DNA]</scope>
    <source>
        <strain evidence="9 10">DSM 45582</strain>
    </source>
</reference>
<comment type="caution">
    <text evidence="6">Lacks conserved residue(s) required for the propagation of feature annotation.</text>
</comment>
<dbReference type="Pfam" id="PF00551">
    <property type="entry name" value="Formyl_trans_N"/>
    <property type="match status" value="1"/>
</dbReference>
<accession>A0A840NK90</accession>
<dbReference type="PANTHER" id="PTHR43369:SF2">
    <property type="entry name" value="PHOSPHORIBOSYLGLYCINAMIDE FORMYLTRANSFERASE"/>
    <property type="match status" value="1"/>
</dbReference>
<dbReference type="HAMAP" id="MF_01930">
    <property type="entry name" value="PurN"/>
    <property type="match status" value="1"/>
</dbReference>